<keyword evidence="2" id="KW-1185">Reference proteome</keyword>
<dbReference type="KEGG" id="ppr:PBPRB0380"/>
<name>Q6LKC7_PHOPR</name>
<evidence type="ECO:0000313" key="2">
    <source>
        <dbReference type="Proteomes" id="UP000000593"/>
    </source>
</evidence>
<protein>
    <submittedName>
        <fullName evidence="1">Uncharacterized protein</fullName>
    </submittedName>
</protein>
<dbReference type="HOGENOM" id="CLU_2001742_0_0_6"/>
<dbReference type="Proteomes" id="UP000000593">
    <property type="component" value="Chromosome 2"/>
</dbReference>
<dbReference type="EMBL" id="CR378676">
    <property type="protein sequence ID" value="CAG22253.1"/>
    <property type="molecule type" value="Genomic_DNA"/>
</dbReference>
<accession>Q6LKC7</accession>
<evidence type="ECO:0000313" key="1">
    <source>
        <dbReference type="EMBL" id="CAG22253.1"/>
    </source>
</evidence>
<gene>
    <name evidence="1" type="ordered locus">PBPRB0380</name>
</gene>
<proteinExistence type="predicted"/>
<reference evidence="2" key="1">
    <citation type="journal article" date="2005" name="Science">
        <title>Life at depth: Photobacterium profundum genome sequence and expression analysis.</title>
        <authorList>
            <person name="Vezzi A."/>
            <person name="Campanaro S."/>
            <person name="D'Angelo M."/>
            <person name="Simonato F."/>
            <person name="Vitulo N."/>
            <person name="Lauro F.M."/>
            <person name="Cestaro A."/>
            <person name="Malacrida G."/>
            <person name="Simionati B."/>
            <person name="Cannata N."/>
            <person name="Romualdi C."/>
            <person name="Bartlett D.H."/>
            <person name="Valle G."/>
        </authorList>
    </citation>
    <scope>NUCLEOTIDE SEQUENCE [LARGE SCALE GENOMIC DNA]</scope>
    <source>
        <strain evidence="2">ATCC BAA-1253 / SS9</strain>
    </source>
</reference>
<dbReference type="AlphaFoldDB" id="Q6LKC7"/>
<organism evidence="1 2">
    <name type="scientific">Photobacterium profundum (strain SS9)</name>
    <dbReference type="NCBI Taxonomy" id="298386"/>
    <lineage>
        <taxon>Bacteria</taxon>
        <taxon>Pseudomonadati</taxon>
        <taxon>Pseudomonadota</taxon>
        <taxon>Gammaproteobacteria</taxon>
        <taxon>Vibrionales</taxon>
        <taxon>Vibrionaceae</taxon>
        <taxon>Photobacterium</taxon>
    </lineage>
</organism>
<sequence>MCKIISAIIAMAISIGVLLPISIPKLPQDARFSENFEVTWACDHTHQISARLLFTAPIWNEKQCCILSVYFKNTLLFISNARITCAINNHCHFKNKQLPLSISVCTNMTPHYGSRWHEICLIRN</sequence>